<dbReference type="InterPro" id="IPR001279">
    <property type="entry name" value="Metallo-B-lactamas"/>
</dbReference>
<protein>
    <submittedName>
        <fullName evidence="2">MBL fold metallo-hydrolase</fullName>
    </submittedName>
</protein>
<dbReference type="Pfam" id="PF21221">
    <property type="entry name" value="B_lactamase-like_C"/>
    <property type="match status" value="1"/>
</dbReference>
<sequence length="322" mass="37098">MNIEKIEFGGYRIGIPVPFPMKYVYCYLFKQYDGYVMIDVGLNYRAAREAWHEVFAHLGITLRDIHTIYLTHFHPDHSGLSGWMQEQTGAELYMNEVDARMIDRVWGEGSNQVARMKEMVLQHGVPEELAEGISEHMEKLGQSVLPLPVAKPIGDTIEFGGKQWSVIHTPGHSEGHVCFFQEEEGILLGGDHILEKITPNISVWPGASQHPLHEYIESLRKVRKYPVKKIYSAHHSPVLNVHERIDELIQHHDERLAYIESLADYKTTYEIAKVLFSHRELNPHQWRFAIAETIAHLNYLEREGRITKQNQDPIVYVNGGQS</sequence>
<feature type="domain" description="Metallo-beta-lactamase" evidence="1">
    <location>
        <begin position="23"/>
        <end position="234"/>
    </location>
</feature>
<accession>A0A4S3PN82</accession>
<dbReference type="SUPFAM" id="SSF56281">
    <property type="entry name" value="Metallo-hydrolase/oxidoreductase"/>
    <property type="match status" value="1"/>
</dbReference>
<comment type="caution">
    <text evidence="2">The sequence shown here is derived from an EMBL/GenBank/DDBJ whole genome shotgun (WGS) entry which is preliminary data.</text>
</comment>
<dbReference type="Proteomes" id="UP000306477">
    <property type="component" value="Unassembled WGS sequence"/>
</dbReference>
<dbReference type="InterPro" id="IPR048933">
    <property type="entry name" value="B_lactamase-like_C"/>
</dbReference>
<dbReference type="OrthoDB" id="9761531at2"/>
<dbReference type="EMBL" id="SLUB01000044">
    <property type="protein sequence ID" value="THE10585.1"/>
    <property type="molecule type" value="Genomic_DNA"/>
</dbReference>
<dbReference type="RefSeq" id="WP_136381033.1">
    <property type="nucleotide sequence ID" value="NZ_SLUB01000044.1"/>
</dbReference>
<dbReference type="GO" id="GO:0016787">
    <property type="term" value="F:hydrolase activity"/>
    <property type="evidence" value="ECO:0007669"/>
    <property type="project" value="UniProtKB-KW"/>
</dbReference>
<dbReference type="InterPro" id="IPR050662">
    <property type="entry name" value="Sec-metab_biosynth-thioest"/>
</dbReference>
<dbReference type="Gene3D" id="3.60.15.10">
    <property type="entry name" value="Ribonuclease Z/Hydroxyacylglutathione hydrolase-like"/>
    <property type="match status" value="1"/>
</dbReference>
<keyword evidence="3" id="KW-1185">Reference proteome</keyword>
<dbReference type="CDD" id="cd07725">
    <property type="entry name" value="TTHA1429-like_MBL-fold"/>
    <property type="match status" value="1"/>
</dbReference>
<evidence type="ECO:0000259" key="1">
    <source>
        <dbReference type="SMART" id="SM00849"/>
    </source>
</evidence>
<reference evidence="2 3" key="1">
    <citation type="journal article" date="2019" name="Indoor Air">
        <title>Impacts of indoor surface finishes on bacterial viability.</title>
        <authorList>
            <person name="Hu J."/>
            <person name="Maamar S.B."/>
            <person name="Glawe A.J."/>
            <person name="Gottel N."/>
            <person name="Gilbert J.A."/>
            <person name="Hartmann E.M."/>
        </authorList>
    </citation>
    <scope>NUCLEOTIDE SEQUENCE [LARGE SCALE GENOMIC DNA]</scope>
    <source>
        <strain evidence="2 3">AF060A6</strain>
    </source>
</reference>
<dbReference type="Gene3D" id="1.10.10.10">
    <property type="entry name" value="Winged helix-like DNA-binding domain superfamily/Winged helix DNA-binding domain"/>
    <property type="match status" value="1"/>
</dbReference>
<dbReference type="STRING" id="1033734.GCA_000285535_02905"/>
<dbReference type="PANTHER" id="PTHR23131:SF4">
    <property type="entry name" value="METALLO-BETA-LACTAMASE SUPERFAMILY POTEIN"/>
    <property type="match status" value="1"/>
</dbReference>
<proteinExistence type="predicted"/>
<dbReference type="Pfam" id="PF00753">
    <property type="entry name" value="Lactamase_B"/>
    <property type="match status" value="1"/>
</dbReference>
<dbReference type="SMART" id="SM00849">
    <property type="entry name" value="Lactamase_B"/>
    <property type="match status" value="1"/>
</dbReference>
<evidence type="ECO:0000313" key="2">
    <source>
        <dbReference type="EMBL" id="THE10585.1"/>
    </source>
</evidence>
<dbReference type="InterPro" id="IPR036866">
    <property type="entry name" value="RibonucZ/Hydroxyglut_hydro"/>
</dbReference>
<keyword evidence="2" id="KW-0378">Hydrolase</keyword>
<dbReference type="PANTHER" id="PTHR23131">
    <property type="entry name" value="ENDORIBONUCLEASE LACTB2"/>
    <property type="match status" value="1"/>
</dbReference>
<gene>
    <name evidence="2" type="ORF">E1I69_18440</name>
</gene>
<name>A0A4S3PN82_9BACI</name>
<evidence type="ECO:0000313" key="3">
    <source>
        <dbReference type="Proteomes" id="UP000306477"/>
    </source>
</evidence>
<organism evidence="2 3">
    <name type="scientific">Bacillus timonensis</name>
    <dbReference type="NCBI Taxonomy" id="1033734"/>
    <lineage>
        <taxon>Bacteria</taxon>
        <taxon>Bacillati</taxon>
        <taxon>Bacillota</taxon>
        <taxon>Bacilli</taxon>
        <taxon>Bacillales</taxon>
        <taxon>Bacillaceae</taxon>
        <taxon>Bacillus</taxon>
    </lineage>
</organism>
<dbReference type="AlphaFoldDB" id="A0A4S3PN82"/>
<dbReference type="InterPro" id="IPR036388">
    <property type="entry name" value="WH-like_DNA-bd_sf"/>
</dbReference>